<dbReference type="EMBL" id="QXFZ01008448">
    <property type="protein sequence ID" value="KAE9055693.1"/>
    <property type="molecule type" value="Genomic_DNA"/>
</dbReference>
<accession>A0A6A3PMD6</accession>
<sequence length="80" mass="8842">MIDVLHIPGSDRQLQSVSRLAERGMSVEFQKKSCTIWNKSKAIASGKKIGKAYVLDCEKCGEVGDNFLPPRCIVLACYPL</sequence>
<gene>
    <name evidence="1" type="ORF">PF007_g32232</name>
</gene>
<reference evidence="1 2" key="1">
    <citation type="submission" date="2018-08" db="EMBL/GenBank/DDBJ databases">
        <title>Genomic investigation of the strawberry pathogen Phytophthora fragariae indicates pathogenicity is determined by transcriptional variation in three key races.</title>
        <authorList>
            <person name="Adams T.M."/>
            <person name="Armitage A.D."/>
            <person name="Sobczyk M.K."/>
            <person name="Bates H.J."/>
            <person name="Dunwell J.M."/>
            <person name="Nellist C.F."/>
            <person name="Harrison R.J."/>
        </authorList>
    </citation>
    <scope>NUCLEOTIDE SEQUENCE [LARGE SCALE GENOMIC DNA]</scope>
    <source>
        <strain evidence="1 2">NOV-71</strain>
    </source>
</reference>
<evidence type="ECO:0000313" key="2">
    <source>
        <dbReference type="Proteomes" id="UP000441208"/>
    </source>
</evidence>
<organism evidence="1 2">
    <name type="scientific">Phytophthora fragariae</name>
    <dbReference type="NCBI Taxonomy" id="53985"/>
    <lineage>
        <taxon>Eukaryota</taxon>
        <taxon>Sar</taxon>
        <taxon>Stramenopiles</taxon>
        <taxon>Oomycota</taxon>
        <taxon>Peronosporomycetes</taxon>
        <taxon>Peronosporales</taxon>
        <taxon>Peronosporaceae</taxon>
        <taxon>Phytophthora</taxon>
    </lineage>
</organism>
<proteinExistence type="predicted"/>
<dbReference type="Proteomes" id="UP000441208">
    <property type="component" value="Unassembled WGS sequence"/>
</dbReference>
<comment type="caution">
    <text evidence="1">The sequence shown here is derived from an EMBL/GenBank/DDBJ whole genome shotgun (WGS) entry which is preliminary data.</text>
</comment>
<name>A0A6A3PMD6_9STRA</name>
<dbReference type="AlphaFoldDB" id="A0A6A3PMD6"/>
<protein>
    <submittedName>
        <fullName evidence="1">Uncharacterized protein</fullName>
    </submittedName>
</protein>
<evidence type="ECO:0000313" key="1">
    <source>
        <dbReference type="EMBL" id="KAE9055693.1"/>
    </source>
</evidence>